<dbReference type="EMBL" id="BPLR01014062">
    <property type="protein sequence ID" value="GIY66019.1"/>
    <property type="molecule type" value="Genomic_DNA"/>
</dbReference>
<evidence type="ECO:0000313" key="1">
    <source>
        <dbReference type="EMBL" id="GIY66019.1"/>
    </source>
</evidence>
<comment type="caution">
    <text evidence="1">The sequence shown here is derived from an EMBL/GenBank/DDBJ whole genome shotgun (WGS) entry which is preliminary data.</text>
</comment>
<proteinExistence type="predicted"/>
<keyword evidence="2" id="KW-1185">Reference proteome</keyword>
<gene>
    <name evidence="1" type="ORF">CEXT_66151</name>
</gene>
<name>A0AAV4V8N3_CAEEX</name>
<sequence length="102" mass="11847">MDTLQKAIRYDTNSEIDCSAIFSPDGILKKADWSKYAQLTDQVLDMNKLDFSNRDKSDFITEAVRVCAQASIPRGKLRKFRPFWTTELTELKKQQQLREDAN</sequence>
<protein>
    <submittedName>
        <fullName evidence="1">Uncharacterized protein</fullName>
    </submittedName>
</protein>
<dbReference type="AlphaFoldDB" id="A0AAV4V8N3"/>
<reference evidence="1 2" key="1">
    <citation type="submission" date="2021-06" db="EMBL/GenBank/DDBJ databases">
        <title>Caerostris extrusa draft genome.</title>
        <authorList>
            <person name="Kono N."/>
            <person name="Arakawa K."/>
        </authorList>
    </citation>
    <scope>NUCLEOTIDE SEQUENCE [LARGE SCALE GENOMIC DNA]</scope>
</reference>
<evidence type="ECO:0000313" key="2">
    <source>
        <dbReference type="Proteomes" id="UP001054945"/>
    </source>
</evidence>
<dbReference type="Proteomes" id="UP001054945">
    <property type="component" value="Unassembled WGS sequence"/>
</dbReference>
<organism evidence="1 2">
    <name type="scientific">Caerostris extrusa</name>
    <name type="common">Bark spider</name>
    <name type="synonym">Caerostris bankana</name>
    <dbReference type="NCBI Taxonomy" id="172846"/>
    <lineage>
        <taxon>Eukaryota</taxon>
        <taxon>Metazoa</taxon>
        <taxon>Ecdysozoa</taxon>
        <taxon>Arthropoda</taxon>
        <taxon>Chelicerata</taxon>
        <taxon>Arachnida</taxon>
        <taxon>Araneae</taxon>
        <taxon>Araneomorphae</taxon>
        <taxon>Entelegynae</taxon>
        <taxon>Araneoidea</taxon>
        <taxon>Araneidae</taxon>
        <taxon>Caerostris</taxon>
    </lineage>
</organism>
<accession>A0AAV4V8N3</accession>